<protein>
    <recommendedName>
        <fullName evidence="2">RNA helicase</fullName>
        <ecNumber evidence="2">3.6.4.13</ecNumber>
    </recommendedName>
</protein>
<feature type="region of interest" description="Disordered" evidence="13">
    <location>
        <begin position="83"/>
        <end position="161"/>
    </location>
</feature>
<name>A0A7H9HSL7_9SACH</name>
<evidence type="ECO:0000256" key="8">
    <source>
        <dbReference type="ARBA" id="ARBA00022884"/>
    </source>
</evidence>
<feature type="compositionally biased region" description="Acidic residues" evidence="13">
    <location>
        <begin position="136"/>
        <end position="149"/>
    </location>
</feature>
<dbReference type="OrthoDB" id="4310724at2759"/>
<dbReference type="PROSITE" id="PS51195">
    <property type="entry name" value="Q_MOTIF"/>
    <property type="match status" value="1"/>
</dbReference>
<evidence type="ECO:0000259" key="16">
    <source>
        <dbReference type="PROSITE" id="PS51195"/>
    </source>
</evidence>
<keyword evidence="9" id="KW-0539">Nucleus</keyword>
<dbReference type="CDD" id="cd17946">
    <property type="entry name" value="DEADc_DDX24"/>
    <property type="match status" value="1"/>
</dbReference>
<dbReference type="InterPro" id="IPR011545">
    <property type="entry name" value="DEAD/DEAH_box_helicase_dom"/>
</dbReference>
<keyword evidence="3" id="KW-0690">Ribosome biogenesis</keyword>
<sequence>MAFADRLRKKNKSSAKNAKRTPLKRAPSKSSRKEGIVVGASDLKWKTVQVPDTLGDFGGFYGLEEIDGVDVKVVDGKVQFIARDESKVRQSNDGNSSDEESFEEKQPEELIEFKNLDDIDDGELEASSSSESSDASADEANENQEEEAADNASAHEDDDELQPNVFQADIDLEDIEVSDLPEWSKLGPLSLTTLQGLAKLGFSKPTEIQSRAIPVAMQGEDVMGKAATGSGKTLAYGIPILEKLMKSKDNTSPIALVFTPTRELAQQVNKHLQALGKAVLKNAPYAIIPLTGGLSIQKQERLLDYQGSGRIVVATPGRFLELIEKNAKLLDRFARIETLILDEADRLLQDGHFEEFEKILKHLGNSRKKHVRDKGWQTMIYSATFAMDLFNKLSSTSWSKMKKGKHSDEMEAVMQELMKKIHFKSKPVIIDTNSEQRISSQIKESLIECGPLERDLYCYYFVTMYPGTTLIFCNSIDSVKKLNAYLNHLKVPTFQIHSSMTQKNRLRNLERYQQQSEKNRTSNKSTVLIASDVAARGLDIPNIQHVIHYHLPRSADVYIHRSGRTARAEKEGVSVMLCSPEEAQGPLRKLRKLLATKSGSDEISNKKKKWQKTVPLLPIETDIVTQLRERSKIASELADSEIASTSLKKDDNWLKKAAEDLEINISSDEEDKDVILAKNKTKKMNKTISKERAKGLKIQLDELLRRPLRKDLRKKYLTGGLVNLADNLVRKRGHDFIIGHEKVDALEQLKKKRSKH</sequence>
<feature type="domain" description="Helicase ATP-binding" evidence="14">
    <location>
        <begin position="213"/>
        <end position="403"/>
    </location>
</feature>
<comment type="similarity">
    <text evidence="12">Belongs to the DEAD box helicase family.</text>
</comment>
<evidence type="ECO:0000256" key="7">
    <source>
        <dbReference type="ARBA" id="ARBA00022840"/>
    </source>
</evidence>
<keyword evidence="5 12" id="KW-0378">Hydrolase</keyword>
<feature type="compositionally biased region" description="Basic residues" evidence="13">
    <location>
        <begin position="7"/>
        <end position="27"/>
    </location>
</feature>
<feature type="short sequence motif" description="Q motif" evidence="11">
    <location>
        <begin position="182"/>
        <end position="210"/>
    </location>
</feature>
<dbReference type="SUPFAM" id="SSF52540">
    <property type="entry name" value="P-loop containing nucleoside triphosphate hydrolases"/>
    <property type="match status" value="1"/>
</dbReference>
<dbReference type="PANTHER" id="PTHR47959:SF1">
    <property type="entry name" value="ATP-DEPENDENT RNA HELICASE DBPA"/>
    <property type="match status" value="1"/>
</dbReference>
<evidence type="ECO:0000256" key="3">
    <source>
        <dbReference type="ARBA" id="ARBA00022517"/>
    </source>
</evidence>
<evidence type="ECO:0000313" key="17">
    <source>
        <dbReference type="EMBL" id="QLQ80283.1"/>
    </source>
</evidence>
<feature type="compositionally biased region" description="Basic and acidic residues" evidence="13">
    <location>
        <begin position="103"/>
        <end position="117"/>
    </location>
</feature>
<keyword evidence="8" id="KW-0694">RNA-binding</keyword>
<dbReference type="GO" id="GO:0005829">
    <property type="term" value="C:cytosol"/>
    <property type="evidence" value="ECO:0007669"/>
    <property type="project" value="TreeGrafter"/>
</dbReference>
<evidence type="ECO:0000256" key="4">
    <source>
        <dbReference type="ARBA" id="ARBA00022741"/>
    </source>
</evidence>
<dbReference type="SMART" id="SM00490">
    <property type="entry name" value="HELICc"/>
    <property type="match status" value="1"/>
</dbReference>
<feature type="domain" description="Helicase C-terminal" evidence="15">
    <location>
        <begin position="455"/>
        <end position="611"/>
    </location>
</feature>
<dbReference type="Gene3D" id="3.40.50.300">
    <property type="entry name" value="P-loop containing nucleotide triphosphate hydrolases"/>
    <property type="match status" value="2"/>
</dbReference>
<dbReference type="GO" id="GO:0006364">
    <property type="term" value="P:rRNA processing"/>
    <property type="evidence" value="ECO:0007669"/>
    <property type="project" value="UniProtKB-ARBA"/>
</dbReference>
<dbReference type="SMART" id="SM00487">
    <property type="entry name" value="DEXDc"/>
    <property type="match status" value="1"/>
</dbReference>
<reference evidence="17 18" key="1">
    <citation type="submission" date="2020-06" db="EMBL/GenBank/DDBJ databases">
        <title>The yeast mating-type switching endonuclease HO is a domesticated member of an unorthodox homing genetic element family.</title>
        <authorList>
            <person name="Coughlan A.Y."/>
            <person name="Lombardi L."/>
            <person name="Braun-Galleani S."/>
            <person name="Martos A.R."/>
            <person name="Galeote V."/>
            <person name="Bigey F."/>
            <person name="Dequin S."/>
            <person name="Byrne K.P."/>
            <person name="Wolfe K.H."/>
        </authorList>
    </citation>
    <scope>NUCLEOTIDE SEQUENCE [LARGE SCALE GENOMIC DNA]</scope>
    <source>
        <strain evidence="17 18">CBS2947</strain>
    </source>
</reference>
<dbReference type="InterPro" id="IPR014001">
    <property type="entry name" value="Helicase_ATP-bd"/>
</dbReference>
<dbReference type="InterPro" id="IPR001650">
    <property type="entry name" value="Helicase_C-like"/>
</dbReference>
<evidence type="ECO:0000256" key="6">
    <source>
        <dbReference type="ARBA" id="ARBA00022806"/>
    </source>
</evidence>
<dbReference type="AlphaFoldDB" id="A0A7H9HSL7"/>
<evidence type="ECO:0000256" key="10">
    <source>
        <dbReference type="ARBA" id="ARBA00047984"/>
    </source>
</evidence>
<dbReference type="PANTHER" id="PTHR47959">
    <property type="entry name" value="ATP-DEPENDENT RNA HELICASE RHLE-RELATED"/>
    <property type="match status" value="1"/>
</dbReference>
<keyword evidence="7 12" id="KW-0067">ATP-binding</keyword>
<feature type="compositionally biased region" description="Low complexity" evidence="13">
    <location>
        <begin position="125"/>
        <end position="135"/>
    </location>
</feature>
<evidence type="ECO:0000313" key="18">
    <source>
        <dbReference type="Proteomes" id="UP000510647"/>
    </source>
</evidence>
<gene>
    <name evidence="17" type="ORF">HG537_0D02840</name>
</gene>
<organism evidence="17 18">
    <name type="scientific">Torulaspora globosa</name>
    <dbReference type="NCBI Taxonomy" id="48254"/>
    <lineage>
        <taxon>Eukaryota</taxon>
        <taxon>Fungi</taxon>
        <taxon>Dikarya</taxon>
        <taxon>Ascomycota</taxon>
        <taxon>Saccharomycotina</taxon>
        <taxon>Saccharomycetes</taxon>
        <taxon>Saccharomycetales</taxon>
        <taxon>Saccharomycetaceae</taxon>
        <taxon>Torulaspora</taxon>
    </lineage>
</organism>
<dbReference type="GO" id="GO:0005524">
    <property type="term" value="F:ATP binding"/>
    <property type="evidence" value="ECO:0007669"/>
    <property type="project" value="UniProtKB-KW"/>
</dbReference>
<dbReference type="PROSITE" id="PS51194">
    <property type="entry name" value="HELICASE_CTER"/>
    <property type="match status" value="1"/>
</dbReference>
<keyword evidence="18" id="KW-1185">Reference proteome</keyword>
<comment type="catalytic activity">
    <reaction evidence="10">
        <text>ATP + H2O = ADP + phosphate + H(+)</text>
        <dbReference type="Rhea" id="RHEA:13065"/>
        <dbReference type="ChEBI" id="CHEBI:15377"/>
        <dbReference type="ChEBI" id="CHEBI:15378"/>
        <dbReference type="ChEBI" id="CHEBI:30616"/>
        <dbReference type="ChEBI" id="CHEBI:43474"/>
        <dbReference type="ChEBI" id="CHEBI:456216"/>
        <dbReference type="EC" id="3.6.4.13"/>
    </reaction>
</comment>
<evidence type="ECO:0000256" key="1">
    <source>
        <dbReference type="ARBA" id="ARBA00004123"/>
    </source>
</evidence>
<feature type="region of interest" description="Disordered" evidence="13">
    <location>
        <begin position="1"/>
        <end position="34"/>
    </location>
</feature>
<dbReference type="InterPro" id="IPR050079">
    <property type="entry name" value="DEAD_box_RNA_helicase"/>
</dbReference>
<dbReference type="PROSITE" id="PS00039">
    <property type="entry name" value="DEAD_ATP_HELICASE"/>
    <property type="match status" value="1"/>
</dbReference>
<dbReference type="InterPro" id="IPR014014">
    <property type="entry name" value="RNA_helicase_DEAD_Q_motif"/>
</dbReference>
<evidence type="ECO:0000259" key="14">
    <source>
        <dbReference type="PROSITE" id="PS51192"/>
    </source>
</evidence>
<evidence type="ECO:0000256" key="11">
    <source>
        <dbReference type="PROSITE-ProRule" id="PRU00552"/>
    </source>
</evidence>
<evidence type="ECO:0000256" key="9">
    <source>
        <dbReference type="ARBA" id="ARBA00023242"/>
    </source>
</evidence>
<feature type="domain" description="DEAD-box RNA helicase Q" evidence="16">
    <location>
        <begin position="182"/>
        <end position="210"/>
    </location>
</feature>
<dbReference type="GO" id="GO:0005634">
    <property type="term" value="C:nucleus"/>
    <property type="evidence" value="ECO:0007669"/>
    <property type="project" value="UniProtKB-SubCell"/>
</dbReference>
<evidence type="ECO:0000256" key="13">
    <source>
        <dbReference type="SAM" id="MobiDB-lite"/>
    </source>
</evidence>
<evidence type="ECO:0000256" key="2">
    <source>
        <dbReference type="ARBA" id="ARBA00012552"/>
    </source>
</evidence>
<dbReference type="CDD" id="cd18787">
    <property type="entry name" value="SF2_C_DEAD"/>
    <property type="match status" value="1"/>
</dbReference>
<dbReference type="Pfam" id="PF00270">
    <property type="entry name" value="DEAD"/>
    <property type="match status" value="1"/>
</dbReference>
<comment type="subcellular location">
    <subcellularLocation>
        <location evidence="1">Nucleus</location>
    </subcellularLocation>
</comment>
<dbReference type="Pfam" id="PF00271">
    <property type="entry name" value="Helicase_C"/>
    <property type="match status" value="1"/>
</dbReference>
<proteinExistence type="inferred from homology"/>
<keyword evidence="4 12" id="KW-0547">Nucleotide-binding</keyword>
<evidence type="ECO:0000256" key="12">
    <source>
        <dbReference type="RuleBase" id="RU000492"/>
    </source>
</evidence>
<keyword evidence="6 12" id="KW-0347">Helicase</keyword>
<dbReference type="Proteomes" id="UP000510647">
    <property type="component" value="Chromosome 4"/>
</dbReference>
<evidence type="ECO:0000256" key="5">
    <source>
        <dbReference type="ARBA" id="ARBA00022801"/>
    </source>
</evidence>
<accession>A0A7H9HSL7</accession>
<dbReference type="InterPro" id="IPR000629">
    <property type="entry name" value="RNA-helicase_DEAD-box_CS"/>
</dbReference>
<evidence type="ECO:0000259" key="15">
    <source>
        <dbReference type="PROSITE" id="PS51194"/>
    </source>
</evidence>
<dbReference type="EMBL" id="CP059270">
    <property type="protein sequence ID" value="QLQ80283.1"/>
    <property type="molecule type" value="Genomic_DNA"/>
</dbReference>
<dbReference type="GO" id="GO:0003723">
    <property type="term" value="F:RNA binding"/>
    <property type="evidence" value="ECO:0007669"/>
    <property type="project" value="UniProtKB-KW"/>
</dbReference>
<dbReference type="EC" id="3.6.4.13" evidence="2"/>
<dbReference type="GO" id="GO:0016787">
    <property type="term" value="F:hydrolase activity"/>
    <property type="evidence" value="ECO:0007669"/>
    <property type="project" value="UniProtKB-KW"/>
</dbReference>
<dbReference type="GO" id="GO:0003724">
    <property type="term" value="F:RNA helicase activity"/>
    <property type="evidence" value="ECO:0007669"/>
    <property type="project" value="UniProtKB-EC"/>
</dbReference>
<dbReference type="InterPro" id="IPR027417">
    <property type="entry name" value="P-loop_NTPase"/>
</dbReference>
<dbReference type="PROSITE" id="PS51192">
    <property type="entry name" value="HELICASE_ATP_BIND_1"/>
    <property type="match status" value="1"/>
</dbReference>